<sequence>MCAANFVCQIETFPNNHSFQQHWVIRVMYRVCIFSNACPCFVSQNAPQRFSSIRDCRGVDIQFCVGILRLCPFETYRLRLASILGKGHDLKFVHHPFHTLPNLFSTEHLPSKFLLIPPFPHQIDSHCQRRQLLLTPLYRFHREPLENVSMEHSDAIVILRHYPKDLKLRAINQRMKHTFGFIVTHATLLIYVHPSKLQCFDNFTKPLPLPSFSSFDSHHQFRLLLPTSRSSYGLNIELVDFDLFGAIDSSVISGSKSLSPPKNLDLEQRNEISIDRERRKANSLSIRLHTRPETMSRLKREQITIFIEKCTQFILQTSL</sequence>
<protein>
    <submittedName>
        <fullName evidence="1">Putative ribonuclease H protein</fullName>
    </submittedName>
</protein>
<organism evidence="1 2">
    <name type="scientific">Senna tora</name>
    <dbReference type="NCBI Taxonomy" id="362788"/>
    <lineage>
        <taxon>Eukaryota</taxon>
        <taxon>Viridiplantae</taxon>
        <taxon>Streptophyta</taxon>
        <taxon>Embryophyta</taxon>
        <taxon>Tracheophyta</taxon>
        <taxon>Spermatophyta</taxon>
        <taxon>Magnoliopsida</taxon>
        <taxon>eudicotyledons</taxon>
        <taxon>Gunneridae</taxon>
        <taxon>Pentapetalae</taxon>
        <taxon>rosids</taxon>
        <taxon>fabids</taxon>
        <taxon>Fabales</taxon>
        <taxon>Fabaceae</taxon>
        <taxon>Caesalpinioideae</taxon>
        <taxon>Cassia clade</taxon>
        <taxon>Senna</taxon>
    </lineage>
</organism>
<name>A0A834TP72_9FABA</name>
<accession>A0A834TP72</accession>
<gene>
    <name evidence="1" type="ORF">G2W53_022194</name>
</gene>
<dbReference type="Proteomes" id="UP000634136">
    <property type="component" value="Unassembled WGS sequence"/>
</dbReference>
<keyword evidence="2" id="KW-1185">Reference proteome</keyword>
<reference evidence="1" key="1">
    <citation type="submission" date="2020-09" db="EMBL/GenBank/DDBJ databases">
        <title>Genome-Enabled Discovery of Anthraquinone Biosynthesis in Senna tora.</title>
        <authorList>
            <person name="Kang S.-H."/>
            <person name="Pandey R.P."/>
            <person name="Lee C.-M."/>
            <person name="Sim J.-S."/>
            <person name="Jeong J.-T."/>
            <person name="Choi B.-S."/>
            <person name="Jung M."/>
            <person name="Ginzburg D."/>
            <person name="Zhao K."/>
            <person name="Won S.Y."/>
            <person name="Oh T.-J."/>
            <person name="Yu Y."/>
            <person name="Kim N.-H."/>
            <person name="Lee O.R."/>
            <person name="Lee T.-H."/>
            <person name="Bashyal P."/>
            <person name="Kim T.-S."/>
            <person name="Lee W.-H."/>
            <person name="Kawkins C."/>
            <person name="Kim C.-K."/>
            <person name="Kim J.S."/>
            <person name="Ahn B.O."/>
            <person name="Rhee S.Y."/>
            <person name="Sohng J.K."/>
        </authorList>
    </citation>
    <scope>NUCLEOTIDE SEQUENCE</scope>
    <source>
        <tissue evidence="1">Leaf</tissue>
    </source>
</reference>
<dbReference type="AlphaFoldDB" id="A0A834TP72"/>
<dbReference type="EMBL" id="JAAIUW010000007">
    <property type="protein sequence ID" value="KAF7824050.1"/>
    <property type="molecule type" value="Genomic_DNA"/>
</dbReference>
<proteinExistence type="predicted"/>
<evidence type="ECO:0000313" key="2">
    <source>
        <dbReference type="Proteomes" id="UP000634136"/>
    </source>
</evidence>
<evidence type="ECO:0000313" key="1">
    <source>
        <dbReference type="EMBL" id="KAF7824050.1"/>
    </source>
</evidence>
<comment type="caution">
    <text evidence="1">The sequence shown here is derived from an EMBL/GenBank/DDBJ whole genome shotgun (WGS) entry which is preliminary data.</text>
</comment>